<dbReference type="InterPro" id="IPR002550">
    <property type="entry name" value="CNNM"/>
</dbReference>
<evidence type="ECO:0000313" key="13">
    <source>
        <dbReference type="Proteomes" id="UP000470771"/>
    </source>
</evidence>
<evidence type="ECO:0000256" key="3">
    <source>
        <dbReference type="ARBA" id="ARBA00022737"/>
    </source>
</evidence>
<keyword evidence="6 8" id="KW-0472">Membrane</keyword>
<dbReference type="InterPro" id="IPR000644">
    <property type="entry name" value="CBS_dom"/>
</dbReference>
<dbReference type="Pfam" id="PF00571">
    <property type="entry name" value="CBS"/>
    <property type="match status" value="1"/>
</dbReference>
<evidence type="ECO:0000256" key="5">
    <source>
        <dbReference type="ARBA" id="ARBA00023122"/>
    </source>
</evidence>
<keyword evidence="5 7" id="KW-0129">CBS domain</keyword>
<evidence type="ECO:0000259" key="10">
    <source>
        <dbReference type="PROSITE" id="PS51371"/>
    </source>
</evidence>
<dbReference type="GO" id="GO:0005886">
    <property type="term" value="C:plasma membrane"/>
    <property type="evidence" value="ECO:0007669"/>
    <property type="project" value="TreeGrafter"/>
</dbReference>
<feature type="transmembrane region" description="Helical" evidence="9">
    <location>
        <begin position="93"/>
        <end position="114"/>
    </location>
</feature>
<proteinExistence type="predicted"/>
<feature type="transmembrane region" description="Helical" evidence="9">
    <location>
        <begin position="58"/>
        <end position="81"/>
    </location>
</feature>
<comment type="subcellular location">
    <subcellularLocation>
        <location evidence="1">Membrane</location>
        <topology evidence="1">Multi-pass membrane protein</topology>
    </subcellularLocation>
</comment>
<dbReference type="Proteomes" id="UP000470771">
    <property type="component" value="Unassembled WGS sequence"/>
</dbReference>
<keyword evidence="13" id="KW-1185">Reference proteome</keyword>
<evidence type="ECO:0000256" key="2">
    <source>
        <dbReference type="ARBA" id="ARBA00022692"/>
    </source>
</evidence>
<evidence type="ECO:0000259" key="11">
    <source>
        <dbReference type="PROSITE" id="PS51846"/>
    </source>
</evidence>
<dbReference type="InterPro" id="IPR016169">
    <property type="entry name" value="FAD-bd_PCMH_sub2"/>
</dbReference>
<gene>
    <name evidence="12" type="ORF">GQN54_03590</name>
</gene>
<dbReference type="InterPro" id="IPR005170">
    <property type="entry name" value="Transptr-assoc_dom"/>
</dbReference>
<dbReference type="AlphaFoldDB" id="A0A6N9NGZ8"/>
<dbReference type="Gene3D" id="3.10.580.10">
    <property type="entry name" value="CBS-domain"/>
    <property type="match status" value="1"/>
</dbReference>
<dbReference type="PROSITE" id="PS51846">
    <property type="entry name" value="CNNM"/>
    <property type="match status" value="1"/>
</dbReference>
<sequence length="423" mass="48474">MDSYVWGIIFLTLLLSAFFSGMEIAFVTANKFKIELDTKQGDVLSAILSKFLKHPSRFIGAMLVGNNIALVVYGIFMAQILEPVIAIYVKSESVILLVQTIISTLIILITAEFLPKAVFRINPNSILRFFAIPIGLLYYILLIPMFLIIGLSEFILKYVFRMENVTEDLNFGRIDLEHYLRDATERNDLEQDEMDHEIQIFQNALDFSKVKARECMIPRTEITALEVNESMEVLRETFIESGYSKILIYRDNIDNIIGYVHSFELFKRPDSIKSILLPVLIIPQSMSANEILELFIKQRKSVAVVVDEFGGTSGILTIEDVIEEIFGEIEDEHDKEELIEEVISETEYLFSARLEIDYLNDAYKLNLPEADNYETLAGLIISHYESIPKADTKCRIDNYELTVLKVSDNRIELIRLETAKSED</sequence>
<dbReference type="RefSeq" id="WP_160632078.1">
    <property type="nucleotide sequence ID" value="NZ_WWNE01000004.1"/>
</dbReference>
<evidence type="ECO:0000256" key="8">
    <source>
        <dbReference type="PROSITE-ProRule" id="PRU01193"/>
    </source>
</evidence>
<accession>A0A6N9NGZ8</accession>
<dbReference type="SUPFAM" id="SSF54631">
    <property type="entry name" value="CBS-domain pair"/>
    <property type="match status" value="1"/>
</dbReference>
<dbReference type="Pfam" id="PF03471">
    <property type="entry name" value="CorC_HlyC"/>
    <property type="match status" value="1"/>
</dbReference>
<feature type="domain" description="CNNM transmembrane" evidence="11">
    <location>
        <begin position="1"/>
        <end position="193"/>
    </location>
</feature>
<dbReference type="PANTHER" id="PTHR22777">
    <property type="entry name" value="HEMOLYSIN-RELATED"/>
    <property type="match status" value="1"/>
</dbReference>
<keyword evidence="3" id="KW-0677">Repeat</keyword>
<dbReference type="InterPro" id="IPR036318">
    <property type="entry name" value="FAD-bd_PCMH-like_sf"/>
</dbReference>
<feature type="domain" description="CBS" evidence="10">
    <location>
        <begin position="272"/>
        <end position="332"/>
    </location>
</feature>
<dbReference type="EMBL" id="WWNE01000004">
    <property type="protein sequence ID" value="NBG65183.1"/>
    <property type="molecule type" value="Genomic_DNA"/>
</dbReference>
<dbReference type="Pfam" id="PF01595">
    <property type="entry name" value="CNNM"/>
    <property type="match status" value="1"/>
</dbReference>
<dbReference type="PROSITE" id="PS51371">
    <property type="entry name" value="CBS"/>
    <property type="match status" value="1"/>
</dbReference>
<evidence type="ECO:0000256" key="7">
    <source>
        <dbReference type="PROSITE-ProRule" id="PRU00703"/>
    </source>
</evidence>
<organism evidence="12 13">
    <name type="scientific">Acidiluteibacter ferrifornacis</name>
    <dbReference type="NCBI Taxonomy" id="2692424"/>
    <lineage>
        <taxon>Bacteria</taxon>
        <taxon>Pseudomonadati</taxon>
        <taxon>Bacteroidota</taxon>
        <taxon>Flavobacteriia</taxon>
        <taxon>Flavobacteriales</taxon>
        <taxon>Cryomorphaceae</taxon>
        <taxon>Acidiluteibacter</taxon>
    </lineage>
</organism>
<evidence type="ECO:0000256" key="9">
    <source>
        <dbReference type="SAM" id="Phobius"/>
    </source>
</evidence>
<reference evidence="12 13" key="1">
    <citation type="submission" date="2019-12" db="EMBL/GenBank/DDBJ databases">
        <authorList>
            <person name="Zhao J."/>
        </authorList>
    </citation>
    <scope>NUCLEOTIDE SEQUENCE [LARGE SCALE GENOMIC DNA]</scope>
    <source>
        <strain evidence="12 13">S-15</strain>
    </source>
</reference>
<comment type="caution">
    <text evidence="12">The sequence shown here is derived from an EMBL/GenBank/DDBJ whole genome shotgun (WGS) entry which is preliminary data.</text>
</comment>
<keyword evidence="2 8" id="KW-0812">Transmembrane</keyword>
<dbReference type="GO" id="GO:0050660">
    <property type="term" value="F:flavin adenine dinucleotide binding"/>
    <property type="evidence" value="ECO:0007669"/>
    <property type="project" value="InterPro"/>
</dbReference>
<dbReference type="CDD" id="cd04590">
    <property type="entry name" value="CBS_pair_CorC_HlyC_assoc"/>
    <property type="match status" value="1"/>
</dbReference>
<dbReference type="InterPro" id="IPR044751">
    <property type="entry name" value="Ion_transp-like_CBS"/>
</dbReference>
<feature type="transmembrane region" description="Helical" evidence="9">
    <location>
        <begin position="6"/>
        <end position="29"/>
    </location>
</feature>
<evidence type="ECO:0000256" key="6">
    <source>
        <dbReference type="ARBA" id="ARBA00023136"/>
    </source>
</evidence>
<evidence type="ECO:0000256" key="4">
    <source>
        <dbReference type="ARBA" id="ARBA00022989"/>
    </source>
</evidence>
<dbReference type="SMART" id="SM01091">
    <property type="entry name" value="CorC_HlyC"/>
    <property type="match status" value="1"/>
</dbReference>
<dbReference type="SUPFAM" id="SSF56176">
    <property type="entry name" value="FAD-binding/transporter-associated domain-like"/>
    <property type="match status" value="1"/>
</dbReference>
<feature type="transmembrane region" description="Helical" evidence="9">
    <location>
        <begin position="126"/>
        <end position="151"/>
    </location>
</feature>
<name>A0A6N9NGZ8_9FLAO</name>
<protein>
    <submittedName>
        <fullName evidence="12">DUF21 domain-containing protein</fullName>
    </submittedName>
</protein>
<dbReference type="Gene3D" id="3.30.465.10">
    <property type="match status" value="1"/>
</dbReference>
<evidence type="ECO:0000256" key="1">
    <source>
        <dbReference type="ARBA" id="ARBA00004141"/>
    </source>
</evidence>
<dbReference type="InterPro" id="IPR046342">
    <property type="entry name" value="CBS_dom_sf"/>
</dbReference>
<keyword evidence="4 8" id="KW-1133">Transmembrane helix</keyword>
<dbReference type="PANTHER" id="PTHR22777:SF17">
    <property type="entry name" value="UPF0053 PROTEIN SLL0260"/>
    <property type="match status" value="1"/>
</dbReference>
<evidence type="ECO:0000313" key="12">
    <source>
        <dbReference type="EMBL" id="NBG65183.1"/>
    </source>
</evidence>